<dbReference type="RefSeq" id="WP_251969612.1">
    <property type="nucleotide sequence ID" value="NZ_AP025730.1"/>
</dbReference>
<dbReference type="InterPro" id="IPR050287">
    <property type="entry name" value="MTA/SAH_deaminase"/>
</dbReference>
<dbReference type="Pfam" id="PF01979">
    <property type="entry name" value="Amidohydro_1"/>
    <property type="match status" value="1"/>
</dbReference>
<evidence type="ECO:0000313" key="5">
    <source>
        <dbReference type="Proteomes" id="UP001057498"/>
    </source>
</evidence>
<evidence type="ECO:0000256" key="2">
    <source>
        <dbReference type="ARBA" id="ARBA00022801"/>
    </source>
</evidence>
<dbReference type="InterPro" id="IPR006680">
    <property type="entry name" value="Amidohydro-rel"/>
</dbReference>
<dbReference type="Gene3D" id="3.20.20.140">
    <property type="entry name" value="Metal-dependent hydrolases"/>
    <property type="match status" value="1"/>
</dbReference>
<dbReference type="SUPFAM" id="SSF51556">
    <property type="entry name" value="Metallo-dependent hydrolases"/>
    <property type="match status" value="1"/>
</dbReference>
<evidence type="ECO:0000313" key="4">
    <source>
        <dbReference type="EMBL" id="BDI06329.1"/>
    </source>
</evidence>
<protein>
    <recommendedName>
        <fullName evidence="3">Amidohydrolase-related domain-containing protein</fullName>
    </recommendedName>
</protein>
<reference evidence="4" key="1">
    <citation type="submission" date="2022-04" db="EMBL/GenBank/DDBJ databases">
        <title>Whole genome sequence of Sphaerotilus sp. FB-5.</title>
        <authorList>
            <person name="Takeda M."/>
            <person name="Narihara S."/>
            <person name="Akimoto M."/>
            <person name="Akimoto R."/>
            <person name="Nishiyashiki S."/>
            <person name="Murakami T."/>
        </authorList>
    </citation>
    <scope>NUCLEOTIDE SEQUENCE</scope>
    <source>
        <strain evidence="4">FB-5</strain>
    </source>
</reference>
<feature type="domain" description="Amidohydrolase-related" evidence="3">
    <location>
        <begin position="253"/>
        <end position="377"/>
    </location>
</feature>
<dbReference type="Gene3D" id="2.30.40.10">
    <property type="entry name" value="Urease, subunit C, domain 1"/>
    <property type="match status" value="1"/>
</dbReference>
<name>A0ABN6PMD8_9BURK</name>
<accession>A0ABN6PMD8</accession>
<comment type="similarity">
    <text evidence="1">Belongs to the metallo-dependent hydrolases superfamily. ATZ/TRZ family.</text>
</comment>
<sequence>MSLVIAGRIAPMSAAAPVAGGESASFRGRVCIRDDGTIAAVQTTRQKLPPGFETARSVDVGTRLVVPGFIDLHSHLAYAPLPLWVEAGRTTPFQHHDIWPARPTYAAEVTWPAYAFVTASPAELLAYAEVRSLIGGTTSIQGSPPSNRPLDGWLVRNVEDETLGKTIPRTRVLSSTLTLDPQQLGKRADDMRAGSSFIYHCAEGRRGSMVAREYEGLRNAGCLQCNLVAIHTNALEAGAYGAWQQPGAVVWSPFSNLWLYGETTDVPSVLAQGIGVCIGSDWGPSGTRNVLGELKVAALVARASGWGLSNFDLVKMVTATPGDALARAWGRQVGRLQPDALADLVVINTSSGRVDPFDTIVAATEMDIDLVMVGGKPLCGTPALMANAGATGTSRLDVRHERRALALTRFDTGAAWSFADVLARMAEVRADPKKEIEAARRNAVAGVAAGGPPAFRLALDMPTGRVPVGGLPRDLGKIVVPPIQPIAHDAAFFDALVGRGFHGGLLDGLRTYYDV</sequence>
<dbReference type="SUPFAM" id="SSF51338">
    <property type="entry name" value="Composite domain of metallo-dependent hydrolases"/>
    <property type="match status" value="1"/>
</dbReference>
<dbReference type="InterPro" id="IPR032466">
    <property type="entry name" value="Metal_Hydrolase"/>
</dbReference>
<gene>
    <name evidence="4" type="ORF">CATMQ487_32990</name>
</gene>
<evidence type="ECO:0000259" key="3">
    <source>
        <dbReference type="Pfam" id="PF01979"/>
    </source>
</evidence>
<dbReference type="EMBL" id="AP025730">
    <property type="protein sequence ID" value="BDI06329.1"/>
    <property type="molecule type" value="Genomic_DNA"/>
</dbReference>
<keyword evidence="5" id="KW-1185">Reference proteome</keyword>
<evidence type="ECO:0000256" key="1">
    <source>
        <dbReference type="ARBA" id="ARBA00006745"/>
    </source>
</evidence>
<keyword evidence="2" id="KW-0378">Hydrolase</keyword>
<dbReference type="PANTHER" id="PTHR43794">
    <property type="entry name" value="AMINOHYDROLASE SSNA-RELATED"/>
    <property type="match status" value="1"/>
</dbReference>
<proteinExistence type="inferred from homology"/>
<dbReference type="Proteomes" id="UP001057498">
    <property type="component" value="Chromosome"/>
</dbReference>
<dbReference type="PANTHER" id="PTHR43794:SF11">
    <property type="entry name" value="AMIDOHYDROLASE-RELATED DOMAIN-CONTAINING PROTEIN"/>
    <property type="match status" value="1"/>
</dbReference>
<organism evidence="4 5">
    <name type="scientific">Sphaerotilus microaerophilus</name>
    <dbReference type="NCBI Taxonomy" id="2914710"/>
    <lineage>
        <taxon>Bacteria</taxon>
        <taxon>Pseudomonadati</taxon>
        <taxon>Pseudomonadota</taxon>
        <taxon>Betaproteobacteria</taxon>
        <taxon>Burkholderiales</taxon>
        <taxon>Sphaerotilaceae</taxon>
        <taxon>Sphaerotilus</taxon>
    </lineage>
</organism>
<dbReference type="InterPro" id="IPR011059">
    <property type="entry name" value="Metal-dep_hydrolase_composite"/>
</dbReference>